<protein>
    <recommendedName>
        <fullName evidence="3">DNA-binding protein</fullName>
    </recommendedName>
</protein>
<gene>
    <name evidence="1" type="ORF">AN218_13385</name>
</gene>
<evidence type="ECO:0008006" key="3">
    <source>
        <dbReference type="Google" id="ProtNLM"/>
    </source>
</evidence>
<comment type="caution">
    <text evidence="1">The sequence shown here is derived from an EMBL/GenBank/DDBJ whole genome shotgun (WGS) entry which is preliminary data.</text>
</comment>
<accession>A0A1E7L580</accession>
<dbReference type="AlphaFoldDB" id="A0A1E7L580"/>
<evidence type="ECO:0000313" key="1">
    <source>
        <dbReference type="EMBL" id="OEV11339.1"/>
    </source>
</evidence>
<organism evidence="1 2">
    <name type="scientific">Streptomyces nanshensis</name>
    <dbReference type="NCBI Taxonomy" id="518642"/>
    <lineage>
        <taxon>Bacteria</taxon>
        <taxon>Bacillati</taxon>
        <taxon>Actinomycetota</taxon>
        <taxon>Actinomycetes</taxon>
        <taxon>Kitasatosporales</taxon>
        <taxon>Streptomycetaceae</taxon>
        <taxon>Streptomyces</taxon>
    </lineage>
</organism>
<keyword evidence="2" id="KW-1185">Reference proteome</keyword>
<reference evidence="1 2" key="1">
    <citation type="journal article" date="2016" name="Front. Microbiol.">
        <title>Comparative Genomics Analysis of Streptomyces Species Reveals Their Adaptation to the Marine Environment and Their Diversity at the Genomic Level.</title>
        <authorList>
            <person name="Tian X."/>
            <person name="Zhang Z."/>
            <person name="Yang T."/>
            <person name="Chen M."/>
            <person name="Li J."/>
            <person name="Chen F."/>
            <person name="Yang J."/>
            <person name="Li W."/>
            <person name="Zhang B."/>
            <person name="Zhang Z."/>
            <person name="Wu J."/>
            <person name="Zhang C."/>
            <person name="Long L."/>
            <person name="Xiao J."/>
        </authorList>
    </citation>
    <scope>NUCLEOTIDE SEQUENCE [LARGE SCALE GENOMIC DNA]</scope>
    <source>
        <strain evidence="1 2">SCSIO 10429</strain>
    </source>
</reference>
<proteinExistence type="predicted"/>
<evidence type="ECO:0000313" key="2">
    <source>
        <dbReference type="Proteomes" id="UP000176005"/>
    </source>
</evidence>
<dbReference type="RefSeq" id="WP_070017073.1">
    <property type="nucleotide sequence ID" value="NZ_LJGW01000231.1"/>
</dbReference>
<dbReference type="Proteomes" id="UP000176005">
    <property type="component" value="Unassembled WGS sequence"/>
</dbReference>
<name>A0A1E7L580_9ACTN</name>
<sequence length="159" mass="17058">MPLSEPAKVPFGVSLSPAAVRVLAVHEPSPDTLLEAVLEQIASGQPPAEAPPVPYTGLVDPELLQRARHAVAEQGADLTEAIEQILRQQPAVLPPAHIARLLGVTKSSVTRALANNENAPGRANPDSDGKPLYDARAVCAWWPTRRHRGRPWPRSEDAS</sequence>
<dbReference type="EMBL" id="LJGW01000231">
    <property type="protein sequence ID" value="OEV11339.1"/>
    <property type="molecule type" value="Genomic_DNA"/>
</dbReference>